<protein>
    <submittedName>
        <fullName evidence="1">Uncharacterized protein</fullName>
    </submittedName>
</protein>
<evidence type="ECO:0000313" key="2">
    <source>
        <dbReference type="Proteomes" id="UP001310248"/>
    </source>
</evidence>
<evidence type="ECO:0000313" key="1">
    <source>
        <dbReference type="EMBL" id="MEE1674147.1"/>
    </source>
</evidence>
<accession>A0ABU7G4G9</accession>
<keyword evidence="2" id="KW-1185">Reference proteome</keyword>
<reference evidence="2" key="1">
    <citation type="submission" date="2023-07" db="EMBL/GenBank/DDBJ databases">
        <title>Draft genome sequence of Agarivorans aestuarii strain ZMCS4, a CAZymes producing bacteria isolated from the marine brown algae Clodostephus spongiosus.</title>
        <authorList>
            <person name="Lorente B."/>
            <person name="Cabral C."/>
            <person name="Frias J."/>
            <person name="Faria J."/>
            <person name="Toubarro D."/>
        </authorList>
    </citation>
    <scope>NUCLEOTIDE SEQUENCE [LARGE SCALE GENOMIC DNA]</scope>
    <source>
        <strain evidence="2">ZMCS4</strain>
    </source>
</reference>
<gene>
    <name evidence="1" type="ORF">SNR37_003580</name>
</gene>
<comment type="caution">
    <text evidence="1">The sequence shown here is derived from an EMBL/GenBank/DDBJ whole genome shotgun (WGS) entry which is preliminary data.</text>
</comment>
<proteinExistence type="predicted"/>
<sequence>MAKKSRFWGSIALGTVIVLVSGATTWVALFDKAPPAYQLSFMFHRADGSTTVNVDCENLHYSVRQTYHEQTNANEAVQQLSMLVCSDIYALLQQVPKQLASPYSGEHSSEKQIRWTQGEDEWHWRWQDNYDPSLRPVFTQLDDLMRRMPDSALAGGANI</sequence>
<organism evidence="1 2">
    <name type="scientific">Agarivorans aestuarii</name>
    <dbReference type="NCBI Taxonomy" id="1563703"/>
    <lineage>
        <taxon>Bacteria</taxon>
        <taxon>Pseudomonadati</taxon>
        <taxon>Pseudomonadota</taxon>
        <taxon>Gammaproteobacteria</taxon>
        <taxon>Alteromonadales</taxon>
        <taxon>Alteromonadaceae</taxon>
        <taxon>Agarivorans</taxon>
    </lineage>
</organism>
<dbReference type="EMBL" id="JAYDYW010000007">
    <property type="protein sequence ID" value="MEE1674147.1"/>
    <property type="molecule type" value="Genomic_DNA"/>
</dbReference>
<name>A0ABU7G4G9_9ALTE</name>
<dbReference type="RefSeq" id="WP_329775319.1">
    <property type="nucleotide sequence ID" value="NZ_JAYDYW010000007.1"/>
</dbReference>
<dbReference type="Proteomes" id="UP001310248">
    <property type="component" value="Unassembled WGS sequence"/>
</dbReference>
<reference evidence="1 2" key="2">
    <citation type="submission" date="2023-12" db="EMBL/GenBank/DDBJ databases">
        <authorList>
            <consortium name="Cladostephus spongiosus"/>
            <person name="Lorente B."/>
            <person name="Cabral C."/>
            <person name="Frias J."/>
            <person name="Faria J."/>
            <person name="Toubarro D."/>
        </authorList>
    </citation>
    <scope>NUCLEOTIDE SEQUENCE [LARGE SCALE GENOMIC DNA]</scope>
    <source>
        <strain evidence="1 2">ZMCS4</strain>
    </source>
</reference>